<feature type="binding site" evidence="11">
    <location>
        <position position="554"/>
    </location>
    <ligand>
        <name>S-adenosyl-L-methionine</name>
        <dbReference type="ChEBI" id="CHEBI:59789"/>
    </ligand>
</feature>
<keyword evidence="9" id="KW-0496">Mitochondrion</keyword>
<keyword evidence="14" id="KW-0472">Membrane</keyword>
<dbReference type="FunFam" id="3.40.50.150:FF:000109">
    <property type="entry name" value="rRNA adenine N(6)-methyltransferase"/>
    <property type="match status" value="1"/>
</dbReference>
<protein>
    <recommendedName>
        <fullName evidence="12">rRNA adenine N(6)-methyltransferase</fullName>
        <ecNumber evidence="12">2.1.1.-</ecNumber>
    </recommendedName>
</protein>
<dbReference type="InterPro" id="IPR029063">
    <property type="entry name" value="SAM-dependent_MTases_sf"/>
</dbReference>
<keyword evidence="17" id="KW-1185">Reference proteome</keyword>
<dbReference type="STRING" id="33528.ENSGAFP00000026643"/>
<keyword evidence="5 11" id="KW-0949">S-adenosyl-L-methionine</keyword>
<dbReference type="Gene3D" id="3.40.50.150">
    <property type="entry name" value="Vaccinia Virus protein VP39"/>
    <property type="match status" value="1"/>
</dbReference>
<evidence type="ECO:0000256" key="4">
    <source>
        <dbReference type="ARBA" id="ARBA00022679"/>
    </source>
</evidence>
<feature type="compositionally biased region" description="Low complexity" evidence="13">
    <location>
        <begin position="385"/>
        <end position="395"/>
    </location>
</feature>
<evidence type="ECO:0000256" key="10">
    <source>
        <dbReference type="ARBA" id="ARBA00023163"/>
    </source>
</evidence>
<feature type="binding site" evidence="11">
    <location>
        <position position="476"/>
    </location>
    <ligand>
        <name>S-adenosyl-L-methionine</name>
        <dbReference type="ChEBI" id="CHEBI:59789"/>
    </ligand>
</feature>
<keyword evidence="3 11" id="KW-0489">Methyltransferase</keyword>
<evidence type="ECO:0000259" key="15">
    <source>
        <dbReference type="SMART" id="SM00650"/>
    </source>
</evidence>
<feature type="domain" description="Ribosomal RNA adenine methylase transferase N-terminal" evidence="15">
    <location>
        <begin position="456"/>
        <end position="656"/>
    </location>
</feature>
<keyword evidence="6 11" id="KW-0694">RNA-binding</keyword>
<dbReference type="AlphaFoldDB" id="A0A315V094"/>
<evidence type="ECO:0000256" key="3">
    <source>
        <dbReference type="ARBA" id="ARBA00022603"/>
    </source>
</evidence>
<accession>A0A315V094</accession>
<dbReference type="GO" id="GO:0006391">
    <property type="term" value="P:transcription initiation at mitochondrial promoter"/>
    <property type="evidence" value="ECO:0007669"/>
    <property type="project" value="TreeGrafter"/>
</dbReference>
<feature type="binding site" evidence="11">
    <location>
        <position position="449"/>
    </location>
    <ligand>
        <name>S-adenosyl-L-methionine</name>
        <dbReference type="ChEBI" id="CHEBI:59789"/>
    </ligand>
</feature>
<evidence type="ECO:0000256" key="6">
    <source>
        <dbReference type="ARBA" id="ARBA00022884"/>
    </source>
</evidence>
<dbReference type="InterPro" id="IPR001737">
    <property type="entry name" value="KsgA/Erm"/>
</dbReference>
<dbReference type="SMART" id="SM00650">
    <property type="entry name" value="rADc"/>
    <property type="match status" value="1"/>
</dbReference>
<evidence type="ECO:0000256" key="8">
    <source>
        <dbReference type="ARBA" id="ARBA00023015"/>
    </source>
</evidence>
<organism evidence="16 17">
    <name type="scientific">Gambusia affinis</name>
    <name type="common">Western mosquitofish</name>
    <name type="synonym">Heterandria affinis</name>
    <dbReference type="NCBI Taxonomy" id="33528"/>
    <lineage>
        <taxon>Eukaryota</taxon>
        <taxon>Metazoa</taxon>
        <taxon>Chordata</taxon>
        <taxon>Craniata</taxon>
        <taxon>Vertebrata</taxon>
        <taxon>Euteleostomi</taxon>
        <taxon>Actinopterygii</taxon>
        <taxon>Neopterygii</taxon>
        <taxon>Teleostei</taxon>
        <taxon>Neoteleostei</taxon>
        <taxon>Acanthomorphata</taxon>
        <taxon>Ovalentaria</taxon>
        <taxon>Atherinomorphae</taxon>
        <taxon>Cyprinodontiformes</taxon>
        <taxon>Poeciliidae</taxon>
        <taxon>Poeciliinae</taxon>
        <taxon>Gambusia</taxon>
    </lineage>
</organism>
<dbReference type="EMBL" id="NHOQ01002481">
    <property type="protein sequence ID" value="PWA16639.1"/>
    <property type="molecule type" value="Genomic_DNA"/>
</dbReference>
<dbReference type="GO" id="GO:0003723">
    <property type="term" value="F:RNA binding"/>
    <property type="evidence" value="ECO:0007669"/>
    <property type="project" value="UniProtKB-UniRule"/>
</dbReference>
<feature type="binding site" evidence="11">
    <location>
        <position position="451"/>
    </location>
    <ligand>
        <name>S-adenosyl-L-methionine</name>
        <dbReference type="ChEBI" id="CHEBI:59789"/>
    </ligand>
</feature>
<comment type="subcellular location">
    <subcellularLocation>
        <location evidence="1">Mitochondrion</location>
    </subcellularLocation>
</comment>
<dbReference type="InterPro" id="IPR020598">
    <property type="entry name" value="rRNA_Ade_methylase_Trfase_N"/>
</dbReference>
<dbReference type="GO" id="GO:0000179">
    <property type="term" value="F:rRNA (adenine-N6,N6-)-dimethyltransferase activity"/>
    <property type="evidence" value="ECO:0007669"/>
    <property type="project" value="UniProtKB-UniRule"/>
</dbReference>
<evidence type="ECO:0000256" key="12">
    <source>
        <dbReference type="RuleBase" id="RU362106"/>
    </source>
</evidence>
<comment type="caution">
    <text evidence="16">The sequence shown here is derived from an EMBL/GenBank/DDBJ whole genome shotgun (WGS) entry which is preliminary data.</text>
</comment>
<feature type="binding site" evidence="11">
    <location>
        <position position="524"/>
    </location>
    <ligand>
        <name>S-adenosyl-L-methionine</name>
        <dbReference type="ChEBI" id="CHEBI:59789"/>
    </ligand>
</feature>
<reference evidence="16 17" key="1">
    <citation type="journal article" date="2018" name="G3 (Bethesda)">
        <title>A High-Quality Reference Genome for the Invasive Mosquitofish Gambusia affinis Using a Chicago Library.</title>
        <authorList>
            <person name="Hoffberg S.L."/>
            <person name="Troendle N.J."/>
            <person name="Glenn T.C."/>
            <person name="Mahmud O."/>
            <person name="Louha S."/>
            <person name="Chalopin D."/>
            <person name="Bennetzen J.L."/>
            <person name="Mauricio R."/>
        </authorList>
    </citation>
    <scope>NUCLEOTIDE SEQUENCE [LARGE SCALE GENOMIC DNA]</scope>
    <source>
        <strain evidence="16">NE01/NJP1002.9</strain>
        <tissue evidence="16">Muscle</tissue>
    </source>
</reference>
<dbReference type="Pfam" id="PF00398">
    <property type="entry name" value="RrnaAD"/>
    <property type="match status" value="1"/>
</dbReference>
<dbReference type="CDD" id="cd02440">
    <property type="entry name" value="AdoMet_MTases"/>
    <property type="match status" value="1"/>
</dbReference>
<evidence type="ECO:0000256" key="1">
    <source>
        <dbReference type="ARBA" id="ARBA00004173"/>
    </source>
</evidence>
<gene>
    <name evidence="16" type="ORF">CCH79_00004630</name>
</gene>
<name>A0A315V094_GAMAF</name>
<evidence type="ECO:0000313" key="16">
    <source>
        <dbReference type="EMBL" id="PWA16639.1"/>
    </source>
</evidence>
<keyword evidence="7" id="KW-0809">Transit peptide</keyword>
<keyword evidence="4 11" id="KW-0808">Transferase</keyword>
<evidence type="ECO:0000256" key="2">
    <source>
        <dbReference type="ARBA" id="ARBA00022552"/>
    </source>
</evidence>
<evidence type="ECO:0000256" key="9">
    <source>
        <dbReference type="ARBA" id="ARBA00023128"/>
    </source>
</evidence>
<keyword evidence="14" id="KW-0812">Transmembrane</keyword>
<feature type="region of interest" description="Disordered" evidence="13">
    <location>
        <begin position="378"/>
        <end position="397"/>
    </location>
</feature>
<proteinExistence type="inferred from homology"/>
<dbReference type="SUPFAM" id="SSF53335">
    <property type="entry name" value="S-adenosyl-L-methionine-dependent methyltransferases"/>
    <property type="match status" value="1"/>
</dbReference>
<dbReference type="PANTHER" id="PTHR11727">
    <property type="entry name" value="DIMETHYLADENOSINE TRANSFERASE"/>
    <property type="match status" value="1"/>
</dbReference>
<dbReference type="EC" id="2.1.1.-" evidence="12"/>
<keyword evidence="8" id="KW-0805">Transcription regulation</keyword>
<evidence type="ECO:0000256" key="14">
    <source>
        <dbReference type="SAM" id="Phobius"/>
    </source>
</evidence>
<evidence type="ECO:0000256" key="13">
    <source>
        <dbReference type="SAM" id="MobiDB-lite"/>
    </source>
</evidence>
<evidence type="ECO:0000256" key="7">
    <source>
        <dbReference type="ARBA" id="ARBA00022946"/>
    </source>
</evidence>
<evidence type="ECO:0000256" key="5">
    <source>
        <dbReference type="ARBA" id="ARBA00022691"/>
    </source>
</evidence>
<comment type="similarity">
    <text evidence="11 12">Belongs to the class I-like SAM-binding methyltransferase superfamily. rRNA adenine N(6)-methyltransferase family.</text>
</comment>
<sequence length="728" mass="80243">MKSRNVRIGTICFSGVTLNTARPMVISWGSGEADVSGTTAVLTVITETGERGLTEVEEEFRIVSGDLALDMVVIALHSMTILLSTLFGFIKGMVPLLELQADLLNPLVLLVHLLKEVCEVIALVHVVNMFVFLDFELMDGAAVTFFSQQQLTQHPPTFQLRHEHKAGHERTFSDCTPAQIHNEKNKEMSYLNFTLHDSQQFQQILFGQICDDSCFVSSLCGIQQQLLFIRDHFNLVLTFLLLNFGLQGLHRQTDVLFLIDVMITWWNTKDSVLTETRGVSSCGGGLRCKGRMHVQVHIIPKHDVAYTQLSTSTFSGGVMGFSSHSDMCPKSNFVEAEPLAHLDNACRKMVLSSSMDTGHHLDSPGSFSVLAVLTDTNELSKQKSESPSQGQPQQGTNVSVICQTEKAAEFICTMAASRKVGSLRLPPLPTVGELIKLYNLRAEKQLSQNFLLDLKLTDKIVRQAGSLTGARVCEVGPGPGGLTRSILNAEAADVLVVEKDSRFIPGLKLLSEASPGRLRIVHGDILTYRMDRGFPAAISKPWEEDPPNLHIIGNLPFSVSTPLIIKWLENIADRTGPFTFGRTRLTLTFQKEVAERLTASTGSNQRSRLSIMAQYLCTVKKCFIIPGRAFVPKPEPTCWSSRVYCSAKVIAIIPAALCERRDHNRAALTMEGHFPLSVDGGSIPPSAHFSGAWAVCYCQVANSDMCQIEQYRAEAPTEEPVVCWQPPA</sequence>
<dbReference type="PANTHER" id="PTHR11727:SF17">
    <property type="entry name" value="DIMETHYLADENOSINE TRANSFERASE 1, MITOCHONDRIAL"/>
    <property type="match status" value="1"/>
</dbReference>
<keyword evidence="2 12" id="KW-0698">rRNA processing</keyword>
<dbReference type="GO" id="GO:0034246">
    <property type="term" value="F:mitochondrial transcription factor activity"/>
    <property type="evidence" value="ECO:0007669"/>
    <property type="project" value="TreeGrafter"/>
</dbReference>
<keyword evidence="14" id="KW-1133">Transmembrane helix</keyword>
<evidence type="ECO:0000313" key="17">
    <source>
        <dbReference type="Proteomes" id="UP000250572"/>
    </source>
</evidence>
<dbReference type="Proteomes" id="UP000250572">
    <property type="component" value="Unassembled WGS sequence"/>
</dbReference>
<feature type="binding site" evidence="11">
    <location>
        <position position="498"/>
    </location>
    <ligand>
        <name>S-adenosyl-L-methionine</name>
        <dbReference type="ChEBI" id="CHEBI:59789"/>
    </ligand>
</feature>
<dbReference type="GO" id="GO:0005759">
    <property type="term" value="C:mitochondrial matrix"/>
    <property type="evidence" value="ECO:0007669"/>
    <property type="project" value="TreeGrafter"/>
</dbReference>
<keyword evidence="10" id="KW-0804">Transcription</keyword>
<evidence type="ECO:0000256" key="11">
    <source>
        <dbReference type="PROSITE-ProRule" id="PRU01026"/>
    </source>
</evidence>
<feature type="non-terminal residue" evidence="16">
    <location>
        <position position="728"/>
    </location>
</feature>
<dbReference type="PROSITE" id="PS51689">
    <property type="entry name" value="SAM_RNA_A_N6_MT"/>
    <property type="match status" value="1"/>
</dbReference>
<feature type="transmembrane region" description="Helical" evidence="14">
    <location>
        <begin position="67"/>
        <end position="90"/>
    </location>
</feature>